<proteinExistence type="inferred from homology"/>
<evidence type="ECO:0000256" key="1">
    <source>
        <dbReference type="ARBA" id="ARBA00010088"/>
    </source>
</evidence>
<evidence type="ECO:0000256" key="2">
    <source>
        <dbReference type="ARBA" id="ARBA00022797"/>
    </source>
</evidence>
<dbReference type="Gene3D" id="3.40.50.1820">
    <property type="entry name" value="alpha/beta hydrolase"/>
    <property type="match status" value="1"/>
</dbReference>
<name>A0A4Q2JKU4_9MICO</name>
<feature type="active site" description="Proton donor" evidence="4">
    <location>
        <position position="305"/>
    </location>
</feature>
<comment type="caution">
    <text evidence="6">The sequence shown here is derived from an EMBL/GenBank/DDBJ whole genome shotgun (WGS) entry which is preliminary data.</text>
</comment>
<evidence type="ECO:0000259" key="5">
    <source>
        <dbReference type="Pfam" id="PF06441"/>
    </source>
</evidence>
<reference evidence="6 7" key="1">
    <citation type="submission" date="2019-01" db="EMBL/GenBank/DDBJ databases">
        <authorList>
            <person name="Li J."/>
        </authorList>
    </citation>
    <scope>NUCLEOTIDE SEQUENCE [LARGE SCALE GENOMIC DNA]</scope>
    <source>
        <strain evidence="6 7">CCUG 35506</strain>
    </source>
</reference>
<keyword evidence="7" id="KW-1185">Reference proteome</keyword>
<dbReference type="InterPro" id="IPR000639">
    <property type="entry name" value="Epox_hydrolase-like"/>
</dbReference>
<evidence type="ECO:0000256" key="3">
    <source>
        <dbReference type="ARBA" id="ARBA00022801"/>
    </source>
</evidence>
<feature type="active site" description="Nucleophile" evidence="4">
    <location>
        <position position="178"/>
    </location>
</feature>
<comment type="similarity">
    <text evidence="1">Belongs to the peptidase S33 family.</text>
</comment>
<gene>
    <name evidence="6" type="ORF">ESP57_18130</name>
</gene>
<dbReference type="PRINTS" id="PR00412">
    <property type="entry name" value="EPOXHYDRLASE"/>
</dbReference>
<dbReference type="PANTHER" id="PTHR21661:SF35">
    <property type="entry name" value="EPOXIDE HYDROLASE"/>
    <property type="match status" value="1"/>
</dbReference>
<dbReference type="AlphaFoldDB" id="A0A4Q2JKU4"/>
<dbReference type="OrthoDB" id="27092at2"/>
<dbReference type="InterPro" id="IPR029058">
    <property type="entry name" value="AB_hydrolase_fold"/>
</dbReference>
<feature type="domain" description="Epoxide hydrolase N-terminal" evidence="5">
    <location>
        <begin position="2"/>
        <end position="108"/>
    </location>
</feature>
<dbReference type="Proteomes" id="UP000292935">
    <property type="component" value="Unassembled WGS sequence"/>
</dbReference>
<dbReference type="EMBL" id="SDPO01000004">
    <property type="protein sequence ID" value="RXZ46777.1"/>
    <property type="molecule type" value="Genomic_DNA"/>
</dbReference>
<dbReference type="Pfam" id="PF06441">
    <property type="entry name" value="EHN"/>
    <property type="match status" value="1"/>
</dbReference>
<dbReference type="RefSeq" id="WP_129232463.1">
    <property type="nucleotide sequence ID" value="NZ_SDPO01000004.1"/>
</dbReference>
<evidence type="ECO:0000313" key="6">
    <source>
        <dbReference type="EMBL" id="RXZ46777.1"/>
    </source>
</evidence>
<keyword evidence="3 6" id="KW-0378">Hydrolase</keyword>
<dbReference type="GO" id="GO:0004301">
    <property type="term" value="F:epoxide hydrolase activity"/>
    <property type="evidence" value="ECO:0007669"/>
    <property type="project" value="TreeGrafter"/>
</dbReference>
<dbReference type="SUPFAM" id="SSF53474">
    <property type="entry name" value="alpha/beta-Hydrolases"/>
    <property type="match status" value="1"/>
</dbReference>
<keyword evidence="2" id="KW-0058">Aromatic hydrocarbons catabolism</keyword>
<evidence type="ECO:0000313" key="7">
    <source>
        <dbReference type="Proteomes" id="UP000292935"/>
    </source>
</evidence>
<feature type="active site" description="Proton acceptor" evidence="4">
    <location>
        <position position="355"/>
    </location>
</feature>
<protein>
    <submittedName>
        <fullName evidence="6">Epoxide hydrolase</fullName>
    </submittedName>
</protein>
<dbReference type="PIRSF" id="PIRSF001112">
    <property type="entry name" value="Epoxide_hydrolase"/>
    <property type="match status" value="1"/>
</dbReference>
<evidence type="ECO:0000256" key="4">
    <source>
        <dbReference type="PIRSR" id="PIRSR001112-1"/>
    </source>
</evidence>
<accession>A0A4Q2JKU4</accession>
<organism evidence="6 7">
    <name type="scientific">Agromyces fucosus</name>
    <dbReference type="NCBI Taxonomy" id="41985"/>
    <lineage>
        <taxon>Bacteria</taxon>
        <taxon>Bacillati</taxon>
        <taxon>Actinomycetota</taxon>
        <taxon>Actinomycetes</taxon>
        <taxon>Micrococcales</taxon>
        <taxon>Microbacteriaceae</taxon>
        <taxon>Agromyces</taxon>
    </lineage>
</organism>
<dbReference type="InterPro" id="IPR016292">
    <property type="entry name" value="Epoxide_hydrolase"/>
</dbReference>
<dbReference type="InterPro" id="IPR010497">
    <property type="entry name" value="Epoxide_hydro_N"/>
</dbReference>
<dbReference type="PANTHER" id="PTHR21661">
    <property type="entry name" value="EPOXIDE HYDROLASE 1-RELATED"/>
    <property type="match status" value="1"/>
</dbReference>
<sequence>MEQFTVDIEDDVLVDLRRRIAQRRLPLPTPGAPWSAGTDPAELERLLAYWGGEFDWRSIERRLNTVPQFTADVGGGRVHFAWIRAERRDPAPVPIILSHGWPYTFAEMLPIVPHLVDPVRHGGRPEDTFDVVIPSLPGFGFSDPPGEAHFVADEIAERWHALMHDVLGYERYASYGEDVGTWISDWTAALHPESVLGLFATHAAFPSAERRDDLTEEEIGFRAALDAKWLGESAYSELQSTKPDTLAAALNDSPTGLAAWLVEKFRTWSGGDKAYRAAWSDDDVLTTATLYWATQSIGTSFRAYYDDRFDTAQMPLVEVPVGVAVQYREHGFPQSYAARTYRDIRAWQQLPSGGHFTVKQSPELVAAAMREFFRPLRG</sequence>
<dbReference type="GO" id="GO:0097176">
    <property type="term" value="P:epoxide metabolic process"/>
    <property type="evidence" value="ECO:0007669"/>
    <property type="project" value="TreeGrafter"/>
</dbReference>